<dbReference type="RefSeq" id="WP_221031251.1">
    <property type="nucleotide sequence ID" value="NZ_CP139781.1"/>
</dbReference>
<sequence>MQLPPVPPAEQRIVVEHQVKRLDWSLPVEAVLGAVSMEKGFGFTLWQFVRAPRRAFEAYLGAERLRFSNPLKLVVLLTALATFVNYQSGAMDQMVAGMSADMDAATNGQSEAVFGLLQRNYNLILMASLPFMALTTRLLYWKRAYNLIEHLALNGFIFAVTTVAYLVAALLVPVWGGVMTVYAIGSVIYQTWAYRRVMGPNWLIAVGAVIIGAVAYMLATGFLVGVLITLQQRGAL</sequence>
<organism evidence="2 3">
    <name type="scientific">Actomonas aquatica</name>
    <dbReference type="NCBI Taxonomy" id="2866162"/>
    <lineage>
        <taxon>Bacteria</taxon>
        <taxon>Pseudomonadati</taxon>
        <taxon>Verrucomicrobiota</taxon>
        <taxon>Opitutia</taxon>
        <taxon>Opitutales</taxon>
        <taxon>Opitutaceae</taxon>
        <taxon>Actomonas</taxon>
    </lineage>
</organism>
<keyword evidence="1" id="KW-0812">Transmembrane</keyword>
<evidence type="ECO:0008006" key="4">
    <source>
        <dbReference type="Google" id="ProtNLM"/>
    </source>
</evidence>
<evidence type="ECO:0000313" key="3">
    <source>
        <dbReference type="Proteomes" id="UP000738431"/>
    </source>
</evidence>
<evidence type="ECO:0000256" key="1">
    <source>
        <dbReference type="SAM" id="Phobius"/>
    </source>
</evidence>
<dbReference type="EMBL" id="CP139781">
    <property type="protein sequence ID" value="WRQ86323.1"/>
    <property type="molecule type" value="Genomic_DNA"/>
</dbReference>
<evidence type="ECO:0000313" key="2">
    <source>
        <dbReference type="EMBL" id="WRQ86323.1"/>
    </source>
</evidence>
<keyword evidence="1" id="KW-0472">Membrane</keyword>
<protein>
    <recommendedName>
        <fullName evidence="4">DUF3667 domain-containing protein</fullName>
    </recommendedName>
</protein>
<feature type="transmembrane region" description="Helical" evidence="1">
    <location>
        <begin position="121"/>
        <end position="140"/>
    </location>
</feature>
<name>A0ABZ1C3N0_9BACT</name>
<proteinExistence type="predicted"/>
<feature type="transmembrane region" description="Helical" evidence="1">
    <location>
        <begin position="202"/>
        <end position="230"/>
    </location>
</feature>
<keyword evidence="3" id="KW-1185">Reference proteome</keyword>
<reference evidence="2 3" key="2">
    <citation type="submission" date="2023-12" db="EMBL/GenBank/DDBJ databases">
        <title>Description of an unclassified Opitutus bacterium of Verrucomicrobiota.</title>
        <authorList>
            <person name="Zhang D.-F."/>
        </authorList>
    </citation>
    <scope>NUCLEOTIDE SEQUENCE [LARGE SCALE GENOMIC DNA]</scope>
    <source>
        <strain evidence="2 3">WL0086</strain>
    </source>
</reference>
<accession>A0ABZ1C3N0</accession>
<reference evidence="2 3" key="1">
    <citation type="submission" date="2021-08" db="EMBL/GenBank/DDBJ databases">
        <authorList>
            <person name="Zhang D."/>
            <person name="Zhang A."/>
            <person name="Wang L."/>
        </authorList>
    </citation>
    <scope>NUCLEOTIDE SEQUENCE [LARGE SCALE GENOMIC DNA]</scope>
    <source>
        <strain evidence="2 3">WL0086</strain>
    </source>
</reference>
<keyword evidence="1" id="KW-1133">Transmembrane helix</keyword>
<dbReference type="Proteomes" id="UP000738431">
    <property type="component" value="Chromosome"/>
</dbReference>
<feature type="transmembrane region" description="Helical" evidence="1">
    <location>
        <begin position="152"/>
        <end position="182"/>
    </location>
</feature>
<gene>
    <name evidence="2" type="ORF">K1X11_016020</name>
</gene>